<keyword evidence="7 11" id="KW-0472">Membrane</keyword>
<keyword evidence="5" id="KW-0256">Endoplasmic reticulum</keyword>
<dbReference type="GO" id="GO:0006465">
    <property type="term" value="P:signal peptide processing"/>
    <property type="evidence" value="ECO:0007669"/>
    <property type="project" value="InterPro"/>
</dbReference>
<evidence type="ECO:0000313" key="12">
    <source>
        <dbReference type="EMBL" id="CAD7623618.1"/>
    </source>
</evidence>
<keyword evidence="4 11" id="KW-0812">Transmembrane</keyword>
<evidence type="ECO:0000313" key="13">
    <source>
        <dbReference type="Proteomes" id="UP000759131"/>
    </source>
</evidence>
<evidence type="ECO:0000256" key="1">
    <source>
        <dbReference type="ARBA" id="ARBA00004477"/>
    </source>
</evidence>
<evidence type="ECO:0000256" key="2">
    <source>
        <dbReference type="ARBA" id="ARBA00005245"/>
    </source>
</evidence>
<accession>A0A7R9KIN0</accession>
<reference evidence="12" key="1">
    <citation type="submission" date="2020-11" db="EMBL/GenBank/DDBJ databases">
        <authorList>
            <person name="Tran Van P."/>
        </authorList>
    </citation>
    <scope>NUCLEOTIDE SEQUENCE</scope>
</reference>
<proteinExistence type="inferred from homology"/>
<comment type="function">
    <text evidence="9">Component of the signal peptidase complex (SPC) which catalyzes the cleavage of N-terminal signal sequences from nascent proteins as they are translocated into the lumen of the endoplasmic reticulum. Dispensable for SPC enzymatic activity.</text>
</comment>
<dbReference type="EMBL" id="OC856344">
    <property type="protein sequence ID" value="CAD7623618.1"/>
    <property type="molecule type" value="Genomic_DNA"/>
</dbReference>
<feature type="transmembrane region" description="Helical" evidence="11">
    <location>
        <begin position="145"/>
        <end position="162"/>
    </location>
</feature>
<evidence type="ECO:0000256" key="10">
    <source>
        <dbReference type="SAM" id="MobiDB-lite"/>
    </source>
</evidence>
<keyword evidence="6 11" id="KW-1133">Transmembrane helix</keyword>
<dbReference type="EMBL" id="CAJPIZ010001769">
    <property type="protein sequence ID" value="CAG2104048.1"/>
    <property type="molecule type" value="Genomic_DNA"/>
</dbReference>
<dbReference type="PANTHER" id="PTHR13202">
    <property type="entry name" value="MICROSOMAL SIGNAL PEPTIDASE 12 KDA SUBUNIT"/>
    <property type="match status" value="1"/>
</dbReference>
<dbReference type="InterPro" id="IPR009542">
    <property type="entry name" value="Spc1/SPCS1"/>
</dbReference>
<protein>
    <recommendedName>
        <fullName evidence="3">Signal peptidase complex subunit 1</fullName>
    </recommendedName>
    <alternativeName>
        <fullName evidence="8">Microsomal signal peptidase 12 kDa subunit</fullName>
    </alternativeName>
</protein>
<dbReference type="OrthoDB" id="263893at2759"/>
<evidence type="ECO:0000256" key="5">
    <source>
        <dbReference type="ARBA" id="ARBA00022824"/>
    </source>
</evidence>
<dbReference type="AlphaFoldDB" id="A0A7R9KIN0"/>
<feature type="transmembrane region" description="Helical" evidence="11">
    <location>
        <begin position="121"/>
        <end position="139"/>
    </location>
</feature>
<dbReference type="PANTHER" id="PTHR13202:SF0">
    <property type="entry name" value="SIGNAL PEPTIDASE COMPLEX SUBUNIT 1"/>
    <property type="match status" value="1"/>
</dbReference>
<feature type="region of interest" description="Disordered" evidence="10">
    <location>
        <begin position="173"/>
        <end position="192"/>
    </location>
</feature>
<sequence>MYSKALFGWLSLRTHDWFVIRSDKMFESLLNAIPHHMDFDGQRRAERYFQLIIVVFALSGLVWGYVVQQFSMTVYTLGVGFVLASLLTLPPWPMYRRKPLNWQKPKTGDSDFDGQRRAERYFQLIIVVFALSGLVWGYVVQQFSMTVYTLGVGFVLASLLTLPPWPMYRRKPLNWQKPKTSDSGAKSSKKKK</sequence>
<evidence type="ECO:0000256" key="3">
    <source>
        <dbReference type="ARBA" id="ARBA00017059"/>
    </source>
</evidence>
<organism evidence="12">
    <name type="scientific">Medioppia subpectinata</name>
    <dbReference type="NCBI Taxonomy" id="1979941"/>
    <lineage>
        <taxon>Eukaryota</taxon>
        <taxon>Metazoa</taxon>
        <taxon>Ecdysozoa</taxon>
        <taxon>Arthropoda</taxon>
        <taxon>Chelicerata</taxon>
        <taxon>Arachnida</taxon>
        <taxon>Acari</taxon>
        <taxon>Acariformes</taxon>
        <taxon>Sarcoptiformes</taxon>
        <taxon>Oribatida</taxon>
        <taxon>Brachypylina</taxon>
        <taxon>Oppioidea</taxon>
        <taxon>Oppiidae</taxon>
        <taxon>Medioppia</taxon>
    </lineage>
</organism>
<comment type="similarity">
    <text evidence="2">Belongs to the SPCS1 family.</text>
</comment>
<keyword evidence="13" id="KW-1185">Reference proteome</keyword>
<evidence type="ECO:0000256" key="11">
    <source>
        <dbReference type="SAM" id="Phobius"/>
    </source>
</evidence>
<evidence type="ECO:0000256" key="4">
    <source>
        <dbReference type="ARBA" id="ARBA00022692"/>
    </source>
</evidence>
<dbReference type="Pfam" id="PF06645">
    <property type="entry name" value="SPC12"/>
    <property type="match status" value="2"/>
</dbReference>
<evidence type="ECO:0000256" key="9">
    <source>
        <dbReference type="ARBA" id="ARBA00045204"/>
    </source>
</evidence>
<feature type="transmembrane region" description="Helical" evidence="11">
    <location>
        <begin position="72"/>
        <end position="89"/>
    </location>
</feature>
<feature type="transmembrane region" description="Helical" evidence="11">
    <location>
        <begin position="48"/>
        <end position="66"/>
    </location>
</feature>
<dbReference type="GO" id="GO:0005787">
    <property type="term" value="C:signal peptidase complex"/>
    <property type="evidence" value="ECO:0007669"/>
    <property type="project" value="InterPro"/>
</dbReference>
<comment type="subcellular location">
    <subcellularLocation>
        <location evidence="1">Endoplasmic reticulum membrane</location>
        <topology evidence="1">Multi-pass membrane protein</topology>
    </subcellularLocation>
</comment>
<evidence type="ECO:0000256" key="6">
    <source>
        <dbReference type="ARBA" id="ARBA00022989"/>
    </source>
</evidence>
<gene>
    <name evidence="12" type="ORF">OSB1V03_LOCUS4071</name>
</gene>
<evidence type="ECO:0000256" key="7">
    <source>
        <dbReference type="ARBA" id="ARBA00023136"/>
    </source>
</evidence>
<dbReference type="GO" id="GO:0045047">
    <property type="term" value="P:protein targeting to ER"/>
    <property type="evidence" value="ECO:0007669"/>
    <property type="project" value="TreeGrafter"/>
</dbReference>
<evidence type="ECO:0000256" key="8">
    <source>
        <dbReference type="ARBA" id="ARBA00032913"/>
    </source>
</evidence>
<dbReference type="Proteomes" id="UP000759131">
    <property type="component" value="Unassembled WGS sequence"/>
</dbReference>
<name>A0A7R9KIN0_9ACAR</name>